<dbReference type="OrthoDB" id="2542103at2759"/>
<keyword evidence="11" id="KW-1185">Reference proteome</keyword>
<keyword evidence="8" id="KW-0732">Signal</keyword>
<evidence type="ECO:0000256" key="5">
    <source>
        <dbReference type="ARBA" id="ARBA00023002"/>
    </source>
</evidence>
<organism evidence="10 11">
    <name type="scientific">Sphaerobolus stellatus (strain SS14)</name>
    <dbReference type="NCBI Taxonomy" id="990650"/>
    <lineage>
        <taxon>Eukaryota</taxon>
        <taxon>Fungi</taxon>
        <taxon>Dikarya</taxon>
        <taxon>Basidiomycota</taxon>
        <taxon>Agaricomycotina</taxon>
        <taxon>Agaricomycetes</taxon>
        <taxon>Phallomycetidae</taxon>
        <taxon>Geastrales</taxon>
        <taxon>Sphaerobolaceae</taxon>
        <taxon>Sphaerobolus</taxon>
    </lineage>
</organism>
<keyword evidence="6" id="KW-0408">Iron</keyword>
<comment type="similarity">
    <text evidence="7">Belongs to the chloroperoxidase family.</text>
</comment>
<gene>
    <name evidence="10" type="ORF">M422DRAFT_194020</name>
</gene>
<comment type="cofactor">
    <cofactor evidence="1">
        <name>heme b</name>
        <dbReference type="ChEBI" id="CHEBI:60344"/>
    </cofactor>
</comment>
<dbReference type="PROSITE" id="PS51405">
    <property type="entry name" value="HEME_HALOPEROXIDASE"/>
    <property type="match status" value="1"/>
</dbReference>
<name>A0A0C9TT23_SPHS4</name>
<dbReference type="Gene3D" id="1.10.489.10">
    <property type="entry name" value="Chloroperoxidase-like"/>
    <property type="match status" value="1"/>
</dbReference>
<reference evidence="10 11" key="1">
    <citation type="submission" date="2014-06" db="EMBL/GenBank/DDBJ databases">
        <title>Evolutionary Origins and Diversification of the Mycorrhizal Mutualists.</title>
        <authorList>
            <consortium name="DOE Joint Genome Institute"/>
            <consortium name="Mycorrhizal Genomics Consortium"/>
            <person name="Kohler A."/>
            <person name="Kuo A."/>
            <person name="Nagy L.G."/>
            <person name="Floudas D."/>
            <person name="Copeland A."/>
            <person name="Barry K.W."/>
            <person name="Cichocki N."/>
            <person name="Veneault-Fourrey C."/>
            <person name="LaButti K."/>
            <person name="Lindquist E.A."/>
            <person name="Lipzen A."/>
            <person name="Lundell T."/>
            <person name="Morin E."/>
            <person name="Murat C."/>
            <person name="Riley R."/>
            <person name="Ohm R."/>
            <person name="Sun H."/>
            <person name="Tunlid A."/>
            <person name="Henrissat B."/>
            <person name="Grigoriev I.V."/>
            <person name="Hibbett D.S."/>
            <person name="Martin F."/>
        </authorList>
    </citation>
    <scope>NUCLEOTIDE SEQUENCE [LARGE SCALE GENOMIC DNA]</scope>
    <source>
        <strain evidence="10 11">SS14</strain>
    </source>
</reference>
<protein>
    <recommendedName>
        <fullName evidence="9">Heme haloperoxidase family profile domain-containing protein</fullName>
    </recommendedName>
</protein>
<dbReference type="GO" id="GO:0046872">
    <property type="term" value="F:metal ion binding"/>
    <property type="evidence" value="ECO:0007669"/>
    <property type="project" value="UniProtKB-KW"/>
</dbReference>
<dbReference type="PANTHER" id="PTHR33577">
    <property type="entry name" value="STERIGMATOCYSTIN BIOSYNTHESIS PEROXIDASE STCC-RELATED"/>
    <property type="match status" value="1"/>
</dbReference>
<keyword evidence="4" id="KW-0479">Metal-binding</keyword>
<dbReference type="Proteomes" id="UP000054279">
    <property type="component" value="Unassembled WGS sequence"/>
</dbReference>
<evidence type="ECO:0000256" key="4">
    <source>
        <dbReference type="ARBA" id="ARBA00022723"/>
    </source>
</evidence>
<evidence type="ECO:0000256" key="2">
    <source>
        <dbReference type="ARBA" id="ARBA00022559"/>
    </source>
</evidence>
<dbReference type="SUPFAM" id="SSF47571">
    <property type="entry name" value="Cloroperoxidase"/>
    <property type="match status" value="1"/>
</dbReference>
<evidence type="ECO:0000313" key="10">
    <source>
        <dbReference type="EMBL" id="KIJ24984.1"/>
    </source>
</evidence>
<dbReference type="InterPro" id="IPR000028">
    <property type="entry name" value="Chloroperoxidase"/>
</dbReference>
<dbReference type="HOGENOM" id="CLU_029871_0_0_1"/>
<evidence type="ECO:0000313" key="11">
    <source>
        <dbReference type="Proteomes" id="UP000054279"/>
    </source>
</evidence>
<evidence type="ECO:0000256" key="7">
    <source>
        <dbReference type="ARBA" id="ARBA00025795"/>
    </source>
</evidence>
<sequence length="380" mass="41962">MARFTAFLILSLVRLAVAIPAYESLAGFDEREINEFVTRNGVAHIPNPPAPLPAGQDGLKLVNDPVHPFIAAGPTDIRGPCPALNTLASHGYLPRNGVARPDQLVTGVMEGLNLGNDFAKFLVYQAFLMNGNPLTNLMSIGMKTPETGPDPPKPALVGGLSQHGTFEGDTSMTRVDAFFGDQAVFNETLFQEFIAFSAKYGFNGTYDLNAVAELRNQRLLDPIATNPELVFTSPRILSAYSEAVFPTIFFVDGRLNNRQLTIDAARHFFDFQMMPTDFHRQPAPVNFTLVNPLVNEIFNKHPFTPGVNHGKNNFVLMPNTPALSDFCGIYEDIVLRVIPGQYPNPNGHLKKVIKKNLDFFFDAVSAEHNCTQVFPYGRDY</sequence>
<evidence type="ECO:0000256" key="6">
    <source>
        <dbReference type="ARBA" id="ARBA00023004"/>
    </source>
</evidence>
<evidence type="ECO:0000259" key="9">
    <source>
        <dbReference type="PROSITE" id="PS51405"/>
    </source>
</evidence>
<dbReference type="EMBL" id="KN837442">
    <property type="protein sequence ID" value="KIJ24984.1"/>
    <property type="molecule type" value="Genomic_DNA"/>
</dbReference>
<keyword evidence="2" id="KW-0575">Peroxidase</keyword>
<feature type="domain" description="Heme haloperoxidase family profile" evidence="9">
    <location>
        <begin position="65"/>
        <end position="295"/>
    </location>
</feature>
<dbReference type="PANTHER" id="PTHR33577:SF16">
    <property type="entry name" value="HEME HALOPEROXIDASE FAMILY PROFILE DOMAIN-CONTAINING PROTEIN"/>
    <property type="match status" value="1"/>
</dbReference>
<dbReference type="Pfam" id="PF01328">
    <property type="entry name" value="Peroxidase_2"/>
    <property type="match status" value="1"/>
</dbReference>
<evidence type="ECO:0000256" key="3">
    <source>
        <dbReference type="ARBA" id="ARBA00022617"/>
    </source>
</evidence>
<keyword evidence="5" id="KW-0560">Oxidoreductase</keyword>
<keyword evidence="3" id="KW-0349">Heme</keyword>
<evidence type="ECO:0000256" key="1">
    <source>
        <dbReference type="ARBA" id="ARBA00001970"/>
    </source>
</evidence>
<proteinExistence type="inferred from homology"/>
<dbReference type="GO" id="GO:0004601">
    <property type="term" value="F:peroxidase activity"/>
    <property type="evidence" value="ECO:0007669"/>
    <property type="project" value="UniProtKB-KW"/>
</dbReference>
<accession>A0A0C9TT23</accession>
<evidence type="ECO:0000256" key="8">
    <source>
        <dbReference type="SAM" id="SignalP"/>
    </source>
</evidence>
<feature type="signal peptide" evidence="8">
    <location>
        <begin position="1"/>
        <end position="18"/>
    </location>
</feature>
<dbReference type="InterPro" id="IPR036851">
    <property type="entry name" value="Chloroperoxidase-like_sf"/>
</dbReference>
<dbReference type="AlphaFoldDB" id="A0A0C9TT23"/>
<feature type="chain" id="PRO_5002203753" description="Heme haloperoxidase family profile domain-containing protein" evidence="8">
    <location>
        <begin position="19"/>
        <end position="380"/>
    </location>
</feature>